<dbReference type="EMBL" id="JAFLCK010000058">
    <property type="protein sequence ID" value="MBN8662846.1"/>
    <property type="molecule type" value="Genomic_DNA"/>
</dbReference>
<evidence type="ECO:0000259" key="1">
    <source>
        <dbReference type="Pfam" id="PF07969"/>
    </source>
</evidence>
<dbReference type="PANTHER" id="PTHR22642">
    <property type="entry name" value="IMIDAZOLONEPROPIONASE"/>
    <property type="match status" value="1"/>
</dbReference>
<organism evidence="2 3">
    <name type="scientific">Candidatus Obscuribacter phosphatis</name>
    <dbReference type="NCBI Taxonomy" id="1906157"/>
    <lineage>
        <taxon>Bacteria</taxon>
        <taxon>Bacillati</taxon>
        <taxon>Candidatus Melainabacteria</taxon>
        <taxon>Candidatus Obscuribacterales</taxon>
        <taxon>Candidatus Obscuribacteraceae</taxon>
        <taxon>Candidatus Obscuribacter</taxon>
    </lineage>
</organism>
<dbReference type="Proteomes" id="UP000664277">
    <property type="component" value="Unassembled WGS sequence"/>
</dbReference>
<feature type="domain" description="Amidohydrolase 3" evidence="1">
    <location>
        <begin position="11"/>
        <end position="82"/>
    </location>
</feature>
<dbReference type="InterPro" id="IPR011059">
    <property type="entry name" value="Metal-dep_hydrolase_composite"/>
</dbReference>
<evidence type="ECO:0000313" key="3">
    <source>
        <dbReference type="Proteomes" id="UP000664277"/>
    </source>
</evidence>
<protein>
    <submittedName>
        <fullName evidence="2">Amidohydrolase family protein</fullName>
    </submittedName>
</protein>
<sequence length="87" mass="9490">QAVDETPQAPLNPKEALTLEEILSAYTTGGAYANHLDKVCGTLSPGKYADFIVLDQDITKLPPNQIGQTKVLETYLEGKRVFPLDSK</sequence>
<dbReference type="Gene3D" id="3.20.20.140">
    <property type="entry name" value="Metal-dependent hydrolases"/>
    <property type="match status" value="1"/>
</dbReference>
<reference evidence="2" key="1">
    <citation type="submission" date="2021-02" db="EMBL/GenBank/DDBJ databases">
        <title>Genome-Resolved Metagenomics of a Microbial Community Performing Photosynthetic Biological Nutrient Removal.</title>
        <authorList>
            <person name="Mcdaniel E.A."/>
        </authorList>
    </citation>
    <scope>NUCLEOTIDE SEQUENCE</scope>
    <source>
        <strain evidence="2">UWPOB_OBS1</strain>
    </source>
</reference>
<dbReference type="Pfam" id="PF07969">
    <property type="entry name" value="Amidohydro_3"/>
    <property type="match status" value="1"/>
</dbReference>
<name>A0A8J7PFY4_9BACT</name>
<dbReference type="GO" id="GO:0016810">
    <property type="term" value="F:hydrolase activity, acting on carbon-nitrogen (but not peptide) bonds"/>
    <property type="evidence" value="ECO:0007669"/>
    <property type="project" value="InterPro"/>
</dbReference>
<dbReference type="SUPFAM" id="SSF51338">
    <property type="entry name" value="Composite domain of metallo-dependent hydrolases"/>
    <property type="match status" value="1"/>
</dbReference>
<dbReference type="Gene3D" id="2.30.40.10">
    <property type="entry name" value="Urease, subunit C, domain 1"/>
    <property type="match status" value="1"/>
</dbReference>
<dbReference type="PANTHER" id="PTHR22642:SF2">
    <property type="entry name" value="PROTEIN LONG AFTER FAR-RED 3"/>
    <property type="match status" value="1"/>
</dbReference>
<dbReference type="InterPro" id="IPR013108">
    <property type="entry name" value="Amidohydro_3"/>
</dbReference>
<proteinExistence type="predicted"/>
<accession>A0A8J7PFY4</accession>
<dbReference type="AlphaFoldDB" id="A0A8J7PFY4"/>
<gene>
    <name evidence="2" type="ORF">J0M35_20935</name>
</gene>
<feature type="non-terminal residue" evidence="2">
    <location>
        <position position="1"/>
    </location>
</feature>
<comment type="caution">
    <text evidence="2">The sequence shown here is derived from an EMBL/GenBank/DDBJ whole genome shotgun (WGS) entry which is preliminary data.</text>
</comment>
<evidence type="ECO:0000313" key="2">
    <source>
        <dbReference type="EMBL" id="MBN8662846.1"/>
    </source>
</evidence>